<keyword evidence="2" id="KW-1185">Reference proteome</keyword>
<feature type="non-terminal residue" evidence="1">
    <location>
        <position position="1"/>
    </location>
</feature>
<dbReference type="AlphaFoldDB" id="A0A2A6J380"/>
<gene>
    <name evidence="1" type="ORF">CO666_29410</name>
</gene>
<organism evidence="1 2">
    <name type="scientific">Rhizobium chutanense</name>
    <dbReference type="NCBI Taxonomy" id="2035448"/>
    <lineage>
        <taxon>Bacteria</taxon>
        <taxon>Pseudomonadati</taxon>
        <taxon>Pseudomonadota</taxon>
        <taxon>Alphaproteobacteria</taxon>
        <taxon>Hyphomicrobiales</taxon>
        <taxon>Rhizobiaceae</taxon>
        <taxon>Rhizobium/Agrobacterium group</taxon>
        <taxon>Rhizobium</taxon>
    </lineage>
</organism>
<comment type="caution">
    <text evidence="1">The sequence shown here is derived from an EMBL/GenBank/DDBJ whole genome shotgun (WGS) entry which is preliminary data.</text>
</comment>
<dbReference type="Proteomes" id="UP000220768">
    <property type="component" value="Unassembled WGS sequence"/>
</dbReference>
<evidence type="ECO:0000313" key="2">
    <source>
        <dbReference type="Proteomes" id="UP000220768"/>
    </source>
</evidence>
<evidence type="ECO:0000313" key="1">
    <source>
        <dbReference type="EMBL" id="PDT00616.1"/>
    </source>
</evidence>
<dbReference type="EMBL" id="NWSV01000033">
    <property type="protein sequence ID" value="PDT00616.1"/>
    <property type="molecule type" value="Genomic_DNA"/>
</dbReference>
<dbReference type="InterPro" id="IPR029062">
    <property type="entry name" value="Class_I_gatase-like"/>
</dbReference>
<sequence>IFYFRPGHETYPTYHDATVQKVLINGVKWAYNPHGALTGITDAPNVPVEKALEPIVERGPKLHQAGEAGYR</sequence>
<proteinExistence type="predicted"/>
<name>A0A2A6J380_9HYPH</name>
<accession>A0A2A6J380</accession>
<reference evidence="1 2" key="1">
    <citation type="submission" date="2017-09" db="EMBL/GenBank/DDBJ databases">
        <title>Comparative genomics of rhizobia isolated from Phaseolus vulgaris in China.</title>
        <authorList>
            <person name="Tong W."/>
        </authorList>
    </citation>
    <scope>NUCLEOTIDE SEQUENCE [LARGE SCALE GENOMIC DNA]</scope>
    <source>
        <strain evidence="1 2">C5</strain>
    </source>
</reference>
<dbReference type="Gene3D" id="3.40.50.880">
    <property type="match status" value="1"/>
</dbReference>
<protein>
    <submittedName>
        <fullName evidence="1">Trehalose utilization protein ThuA</fullName>
    </submittedName>
</protein>
<dbReference type="SUPFAM" id="SSF52317">
    <property type="entry name" value="Class I glutamine amidotransferase-like"/>
    <property type="match status" value="1"/>
</dbReference>